<dbReference type="OrthoDB" id="10071849at2759"/>
<dbReference type="KEGG" id="caua:113049390"/>
<dbReference type="GO" id="GO:0016020">
    <property type="term" value="C:membrane"/>
    <property type="evidence" value="ECO:0007669"/>
    <property type="project" value="UniProtKB-SubCell"/>
</dbReference>
<protein>
    <submittedName>
        <fullName evidence="8">Membrane-spanning 4-domains subfamily A member 4A</fullName>
    </submittedName>
</protein>
<feature type="transmembrane region" description="Helical" evidence="6">
    <location>
        <begin position="54"/>
        <end position="77"/>
    </location>
</feature>
<evidence type="ECO:0000256" key="6">
    <source>
        <dbReference type="SAM" id="Phobius"/>
    </source>
</evidence>
<comment type="subcellular location">
    <subcellularLocation>
        <location evidence="1">Membrane</location>
        <topology evidence="1">Multi-pass membrane protein</topology>
    </subcellularLocation>
</comment>
<keyword evidence="3 6" id="KW-0812">Transmembrane</keyword>
<gene>
    <name evidence="8" type="primary">LOC113049390</name>
</gene>
<accession>A0A6P6K8V4</accession>
<feature type="transmembrane region" description="Helical" evidence="6">
    <location>
        <begin position="120"/>
        <end position="144"/>
    </location>
</feature>
<keyword evidence="7" id="KW-1185">Reference proteome</keyword>
<dbReference type="InterPro" id="IPR007237">
    <property type="entry name" value="CD20-like"/>
</dbReference>
<evidence type="ECO:0000256" key="4">
    <source>
        <dbReference type="ARBA" id="ARBA00022989"/>
    </source>
</evidence>
<evidence type="ECO:0000313" key="8">
    <source>
        <dbReference type="RefSeq" id="XP_026067482.1"/>
    </source>
</evidence>
<evidence type="ECO:0000256" key="3">
    <source>
        <dbReference type="ARBA" id="ARBA00022692"/>
    </source>
</evidence>
<dbReference type="Pfam" id="PF04103">
    <property type="entry name" value="CD20"/>
    <property type="match status" value="1"/>
</dbReference>
<sequence length="197" mass="21198">MESGKDISTDKPTVVIDVNPQVIQDTVIFVDGHEAGGKNHNTALKGFFKVQPKALGTVQIMNGGMVFVLGVILTSSVYNYSAILDYSGINYWGSLIYMSAGSLSVAAQNKHHPCVVKASLGINVFSAITAGIAIHLMGIQLALISMDHPSLYVEYFTMRIIGILLVFTIPQFIISIYISAFACKAACNKNSTVVNVH</sequence>
<evidence type="ECO:0000256" key="1">
    <source>
        <dbReference type="ARBA" id="ARBA00004141"/>
    </source>
</evidence>
<feature type="transmembrane region" description="Helical" evidence="6">
    <location>
        <begin position="156"/>
        <end position="180"/>
    </location>
</feature>
<name>A0A6P6K8V4_CARAU</name>
<dbReference type="PANTHER" id="PTHR23320:SF128">
    <property type="entry name" value="MEMBRANE-SPANNING 4-DOMAINS SUBFAMILY A MEMBER 4A"/>
    <property type="match status" value="1"/>
</dbReference>
<keyword evidence="5 6" id="KW-0472">Membrane</keyword>
<evidence type="ECO:0000256" key="2">
    <source>
        <dbReference type="ARBA" id="ARBA00009565"/>
    </source>
</evidence>
<dbReference type="AlphaFoldDB" id="A0A6P6K8V4"/>
<proteinExistence type="inferred from homology"/>
<dbReference type="InterPro" id="IPR030417">
    <property type="entry name" value="MS4A"/>
</dbReference>
<dbReference type="Proteomes" id="UP000515129">
    <property type="component" value="Chromosome 30"/>
</dbReference>
<reference evidence="8" key="1">
    <citation type="submission" date="2025-08" db="UniProtKB">
        <authorList>
            <consortium name="RefSeq"/>
        </authorList>
    </citation>
    <scope>IDENTIFICATION</scope>
    <source>
        <strain evidence="8">Wakin</strain>
        <tissue evidence="8">Muscle</tissue>
    </source>
</reference>
<dbReference type="RefSeq" id="XP_026067482.1">
    <property type="nucleotide sequence ID" value="XM_026211697.1"/>
</dbReference>
<feature type="transmembrane region" description="Helical" evidence="6">
    <location>
        <begin position="89"/>
        <end position="108"/>
    </location>
</feature>
<dbReference type="GeneID" id="113049390"/>
<organism evidence="7 8">
    <name type="scientific">Carassius auratus</name>
    <name type="common">Goldfish</name>
    <dbReference type="NCBI Taxonomy" id="7957"/>
    <lineage>
        <taxon>Eukaryota</taxon>
        <taxon>Metazoa</taxon>
        <taxon>Chordata</taxon>
        <taxon>Craniata</taxon>
        <taxon>Vertebrata</taxon>
        <taxon>Euteleostomi</taxon>
        <taxon>Actinopterygii</taxon>
        <taxon>Neopterygii</taxon>
        <taxon>Teleostei</taxon>
        <taxon>Ostariophysi</taxon>
        <taxon>Cypriniformes</taxon>
        <taxon>Cyprinidae</taxon>
        <taxon>Cyprininae</taxon>
        <taxon>Carassius</taxon>
    </lineage>
</organism>
<evidence type="ECO:0000313" key="7">
    <source>
        <dbReference type="Proteomes" id="UP000515129"/>
    </source>
</evidence>
<dbReference type="PANTHER" id="PTHR23320">
    <property type="entry name" value="MEMBRANE-SPANNING 4-DOMAINS SUBFAMILY A MS4A -RELATED"/>
    <property type="match status" value="1"/>
</dbReference>
<keyword evidence="4 6" id="KW-1133">Transmembrane helix</keyword>
<comment type="similarity">
    <text evidence="2">Belongs to the MS4A family.</text>
</comment>
<evidence type="ECO:0000256" key="5">
    <source>
        <dbReference type="ARBA" id="ARBA00023136"/>
    </source>
</evidence>